<name>A0AA88V7S0_9ASTE</name>
<evidence type="ECO:0000259" key="2">
    <source>
        <dbReference type="Pfam" id="PF25597"/>
    </source>
</evidence>
<protein>
    <recommendedName>
        <fullName evidence="2">Retroviral polymerase SH3-like domain-containing protein</fullName>
    </recommendedName>
</protein>
<reference evidence="3" key="1">
    <citation type="submission" date="2022-12" db="EMBL/GenBank/DDBJ databases">
        <title>Draft genome assemblies for two species of Escallonia (Escalloniales).</title>
        <authorList>
            <person name="Chanderbali A."/>
            <person name="Dervinis C."/>
            <person name="Anghel I."/>
            <person name="Soltis D."/>
            <person name="Soltis P."/>
            <person name="Zapata F."/>
        </authorList>
    </citation>
    <scope>NUCLEOTIDE SEQUENCE</scope>
    <source>
        <strain evidence="3">UCBG64.0493</strain>
        <tissue evidence="3">Leaf</tissue>
    </source>
</reference>
<dbReference type="InterPro" id="IPR057670">
    <property type="entry name" value="SH3_retrovirus"/>
</dbReference>
<sequence length="82" mass="9291">MDVIQGSPWKKMKMDNGSSSPPSPVFAHVRKEQLLKLDDKAIPCVFLGHGDTQFVDIGYGNKSKRRSSEDAMMWYSTSTRLR</sequence>
<gene>
    <name evidence="3" type="ORF">RJ639_018902</name>
</gene>
<evidence type="ECO:0000313" key="3">
    <source>
        <dbReference type="EMBL" id="KAK3003567.1"/>
    </source>
</evidence>
<dbReference type="AlphaFoldDB" id="A0AA88V7S0"/>
<comment type="caution">
    <text evidence="3">The sequence shown here is derived from an EMBL/GenBank/DDBJ whole genome shotgun (WGS) entry which is preliminary data.</text>
</comment>
<accession>A0AA88V7S0</accession>
<keyword evidence="4" id="KW-1185">Reference proteome</keyword>
<dbReference type="EMBL" id="JAVXUP010002396">
    <property type="protein sequence ID" value="KAK3003567.1"/>
    <property type="molecule type" value="Genomic_DNA"/>
</dbReference>
<organism evidence="3 4">
    <name type="scientific">Escallonia herrerae</name>
    <dbReference type="NCBI Taxonomy" id="1293975"/>
    <lineage>
        <taxon>Eukaryota</taxon>
        <taxon>Viridiplantae</taxon>
        <taxon>Streptophyta</taxon>
        <taxon>Embryophyta</taxon>
        <taxon>Tracheophyta</taxon>
        <taxon>Spermatophyta</taxon>
        <taxon>Magnoliopsida</taxon>
        <taxon>eudicotyledons</taxon>
        <taxon>Gunneridae</taxon>
        <taxon>Pentapetalae</taxon>
        <taxon>asterids</taxon>
        <taxon>campanulids</taxon>
        <taxon>Escalloniales</taxon>
        <taxon>Escalloniaceae</taxon>
        <taxon>Escallonia</taxon>
    </lineage>
</organism>
<feature type="domain" description="Retroviral polymerase SH3-like" evidence="2">
    <location>
        <begin position="23"/>
        <end position="53"/>
    </location>
</feature>
<dbReference type="Proteomes" id="UP001188597">
    <property type="component" value="Unassembled WGS sequence"/>
</dbReference>
<proteinExistence type="predicted"/>
<evidence type="ECO:0000313" key="4">
    <source>
        <dbReference type="Proteomes" id="UP001188597"/>
    </source>
</evidence>
<dbReference type="Pfam" id="PF25597">
    <property type="entry name" value="SH3_retrovirus"/>
    <property type="match status" value="1"/>
</dbReference>
<evidence type="ECO:0000256" key="1">
    <source>
        <dbReference type="SAM" id="MobiDB-lite"/>
    </source>
</evidence>
<feature type="region of interest" description="Disordered" evidence="1">
    <location>
        <begin position="1"/>
        <end position="25"/>
    </location>
</feature>